<dbReference type="InterPro" id="IPR018247">
    <property type="entry name" value="EF_Hand_1_Ca_BS"/>
</dbReference>
<sequence>MAVLACAAPSEEQEMKKFLTCALVVVAAACSSSDDGEGNVNFTTWGEEFIEQEIPSSDVADGWTIKYDRFLVTFHDIEVAEDGAAPAVTMAGSKLFNHKVPGEKSIVKFANVPAKAYTHVSYRIAPAAADTELGAGVTDADKQLMVSNGYAVYVEATATKGATTKSYKWGFKLDTLYDRCKGDISGKETDGAIVTNGGTDTVQLTIHGDHLYYDDLQAKEAKVRFDNIANADADNDGVITLEELAAVKLAAIPKANGPYGTGSAAGINDLRAFVEALSRTVGHYRGEGECFASAK</sequence>
<evidence type="ECO:0000313" key="2">
    <source>
        <dbReference type="Proteomes" id="UP000064967"/>
    </source>
</evidence>
<organism evidence="1 2">
    <name type="scientific">Labilithrix luteola</name>
    <dbReference type="NCBI Taxonomy" id="1391654"/>
    <lineage>
        <taxon>Bacteria</taxon>
        <taxon>Pseudomonadati</taxon>
        <taxon>Myxococcota</taxon>
        <taxon>Polyangia</taxon>
        <taxon>Polyangiales</taxon>
        <taxon>Labilitrichaceae</taxon>
        <taxon>Labilithrix</taxon>
    </lineage>
</organism>
<proteinExistence type="predicted"/>
<name>A0A0K1QBH1_9BACT</name>
<dbReference type="KEGG" id="llu:AKJ09_09680"/>
<evidence type="ECO:0000313" key="1">
    <source>
        <dbReference type="EMBL" id="AKV03017.1"/>
    </source>
</evidence>
<accession>A0A0K1QBH1</accession>
<keyword evidence="1" id="KW-0449">Lipoprotein</keyword>
<dbReference type="Proteomes" id="UP000064967">
    <property type="component" value="Chromosome"/>
</dbReference>
<protein>
    <submittedName>
        <fullName evidence="1">Putative lipoprotein</fullName>
    </submittedName>
</protein>
<dbReference type="EMBL" id="CP012333">
    <property type="protein sequence ID" value="AKV03017.1"/>
    <property type="molecule type" value="Genomic_DNA"/>
</dbReference>
<gene>
    <name evidence="1" type="ORF">AKJ09_09680</name>
</gene>
<dbReference type="STRING" id="1391654.AKJ09_09680"/>
<dbReference type="PROSITE" id="PS00018">
    <property type="entry name" value="EF_HAND_1"/>
    <property type="match status" value="1"/>
</dbReference>
<reference evidence="1 2" key="1">
    <citation type="submission" date="2015-08" db="EMBL/GenBank/DDBJ databases">
        <authorList>
            <person name="Babu N.S."/>
            <person name="Beckwith C.J."/>
            <person name="Beseler K.G."/>
            <person name="Brison A."/>
            <person name="Carone J.V."/>
            <person name="Caskin T.P."/>
            <person name="Diamond M."/>
            <person name="Durham M.E."/>
            <person name="Foxe J.M."/>
            <person name="Go M."/>
            <person name="Henderson B.A."/>
            <person name="Jones I.B."/>
            <person name="McGettigan J.A."/>
            <person name="Micheletti S.J."/>
            <person name="Nasrallah M.E."/>
            <person name="Ortiz D."/>
            <person name="Piller C.R."/>
            <person name="Privatt S.R."/>
            <person name="Schneider S.L."/>
            <person name="Sharp S."/>
            <person name="Smith T.C."/>
            <person name="Stanton J.D."/>
            <person name="Ullery H.E."/>
            <person name="Wilson R.J."/>
            <person name="Serrano M.G."/>
            <person name="Buck G."/>
            <person name="Lee V."/>
            <person name="Wang Y."/>
            <person name="Carvalho R."/>
            <person name="Voegtly L."/>
            <person name="Shi R."/>
            <person name="Duckworth R."/>
            <person name="Johnson A."/>
            <person name="Loviza R."/>
            <person name="Walstead R."/>
            <person name="Shah Z."/>
            <person name="Kiflezghi M."/>
            <person name="Wade K."/>
            <person name="Ball S.L."/>
            <person name="Bradley K.W."/>
            <person name="Asai D.J."/>
            <person name="Bowman C.A."/>
            <person name="Russell D.A."/>
            <person name="Pope W.H."/>
            <person name="Jacobs-Sera D."/>
            <person name="Hendrix R.W."/>
            <person name="Hatfull G.F."/>
        </authorList>
    </citation>
    <scope>NUCLEOTIDE SEQUENCE [LARGE SCALE GENOMIC DNA]</scope>
    <source>
        <strain evidence="1 2">DSM 27648</strain>
    </source>
</reference>
<dbReference type="RefSeq" id="WP_240488835.1">
    <property type="nucleotide sequence ID" value="NZ_CP012333.1"/>
</dbReference>
<keyword evidence="2" id="KW-1185">Reference proteome</keyword>
<dbReference type="AlphaFoldDB" id="A0A0K1QBH1"/>